<feature type="region of interest" description="Disordered" evidence="1">
    <location>
        <begin position="1"/>
        <end position="27"/>
    </location>
</feature>
<keyword evidence="3" id="KW-1185">Reference proteome</keyword>
<comment type="caution">
    <text evidence="2">The sequence shown here is derived from an EMBL/GenBank/DDBJ whole genome shotgun (WGS) entry which is preliminary data.</text>
</comment>
<feature type="region of interest" description="Disordered" evidence="1">
    <location>
        <begin position="44"/>
        <end position="65"/>
    </location>
</feature>
<dbReference type="Proteomes" id="UP001154282">
    <property type="component" value="Unassembled WGS sequence"/>
</dbReference>
<dbReference type="AlphaFoldDB" id="A0AAV0PYB2"/>
<sequence>MREVGPRPTPAGGPRPNADVGPKVSVHLIPRPCSHGDSLAVAATQKQEAIESREAEEDGCGEKRG</sequence>
<accession>A0AAV0PYB2</accession>
<evidence type="ECO:0000256" key="1">
    <source>
        <dbReference type="SAM" id="MobiDB-lite"/>
    </source>
</evidence>
<protein>
    <submittedName>
        <fullName evidence="2">Uncharacterized protein</fullName>
    </submittedName>
</protein>
<organism evidence="2 3">
    <name type="scientific">Linum tenue</name>
    <dbReference type="NCBI Taxonomy" id="586396"/>
    <lineage>
        <taxon>Eukaryota</taxon>
        <taxon>Viridiplantae</taxon>
        <taxon>Streptophyta</taxon>
        <taxon>Embryophyta</taxon>
        <taxon>Tracheophyta</taxon>
        <taxon>Spermatophyta</taxon>
        <taxon>Magnoliopsida</taxon>
        <taxon>eudicotyledons</taxon>
        <taxon>Gunneridae</taxon>
        <taxon>Pentapetalae</taxon>
        <taxon>rosids</taxon>
        <taxon>fabids</taxon>
        <taxon>Malpighiales</taxon>
        <taxon>Linaceae</taxon>
        <taxon>Linum</taxon>
    </lineage>
</organism>
<dbReference type="EMBL" id="CAMGYJ010000009">
    <property type="protein sequence ID" value="CAI0476214.1"/>
    <property type="molecule type" value="Genomic_DNA"/>
</dbReference>
<evidence type="ECO:0000313" key="3">
    <source>
        <dbReference type="Proteomes" id="UP001154282"/>
    </source>
</evidence>
<name>A0AAV0PYB2_9ROSI</name>
<proteinExistence type="predicted"/>
<gene>
    <name evidence="2" type="ORF">LITE_LOCUS40677</name>
</gene>
<reference evidence="2" key="1">
    <citation type="submission" date="2022-08" db="EMBL/GenBank/DDBJ databases">
        <authorList>
            <person name="Gutierrez-Valencia J."/>
        </authorList>
    </citation>
    <scope>NUCLEOTIDE SEQUENCE</scope>
</reference>
<evidence type="ECO:0000313" key="2">
    <source>
        <dbReference type="EMBL" id="CAI0476214.1"/>
    </source>
</evidence>